<dbReference type="InterPro" id="IPR006143">
    <property type="entry name" value="RND_pump_MFP"/>
</dbReference>
<dbReference type="InterPro" id="IPR058647">
    <property type="entry name" value="BSH_CzcB-like"/>
</dbReference>
<accession>A0A832A4J7</accession>
<feature type="coiled-coil region" evidence="2">
    <location>
        <begin position="105"/>
        <end position="139"/>
    </location>
</feature>
<proteinExistence type="inferred from homology"/>
<evidence type="ECO:0000259" key="3">
    <source>
        <dbReference type="Pfam" id="PF25973"/>
    </source>
</evidence>
<dbReference type="GO" id="GO:0015562">
    <property type="term" value="F:efflux transmembrane transporter activity"/>
    <property type="evidence" value="ECO:0007669"/>
    <property type="project" value="TreeGrafter"/>
</dbReference>
<organism evidence="4">
    <name type="scientific">Desulfacinum infernum</name>
    <dbReference type="NCBI Taxonomy" id="35837"/>
    <lineage>
        <taxon>Bacteria</taxon>
        <taxon>Pseudomonadati</taxon>
        <taxon>Thermodesulfobacteriota</taxon>
        <taxon>Syntrophobacteria</taxon>
        <taxon>Syntrophobacterales</taxon>
        <taxon>Syntrophobacteraceae</taxon>
        <taxon>Desulfacinum</taxon>
    </lineage>
</organism>
<dbReference type="EMBL" id="DSTK01000034">
    <property type="protein sequence ID" value="HFK97856.1"/>
    <property type="molecule type" value="Genomic_DNA"/>
</dbReference>
<evidence type="ECO:0000313" key="4">
    <source>
        <dbReference type="EMBL" id="HFK97856.1"/>
    </source>
</evidence>
<feature type="coiled-coil region" evidence="2">
    <location>
        <begin position="185"/>
        <end position="212"/>
    </location>
</feature>
<comment type="caution">
    <text evidence="4">The sequence shown here is derived from an EMBL/GenBank/DDBJ whole genome shotgun (WGS) entry which is preliminary data.</text>
</comment>
<name>A0A832A4J7_9BACT</name>
<reference evidence="4" key="1">
    <citation type="journal article" date="2020" name="mSystems">
        <title>Genome- and Community-Level Interaction Insights into Carbon Utilization and Element Cycling Functions of Hydrothermarchaeota in Hydrothermal Sediment.</title>
        <authorList>
            <person name="Zhou Z."/>
            <person name="Liu Y."/>
            <person name="Xu W."/>
            <person name="Pan J."/>
            <person name="Luo Z.H."/>
            <person name="Li M."/>
        </authorList>
    </citation>
    <scope>NUCLEOTIDE SEQUENCE [LARGE SCALE GENOMIC DNA]</scope>
    <source>
        <strain evidence="4">SpSt-456</strain>
    </source>
</reference>
<dbReference type="NCBIfam" id="TIGR01730">
    <property type="entry name" value="RND_mfp"/>
    <property type="match status" value="1"/>
</dbReference>
<dbReference type="Gene3D" id="2.40.30.170">
    <property type="match status" value="1"/>
</dbReference>
<keyword evidence="2" id="KW-0175">Coiled coil</keyword>
<dbReference type="AlphaFoldDB" id="A0A832A4J7"/>
<dbReference type="PANTHER" id="PTHR30469">
    <property type="entry name" value="MULTIDRUG RESISTANCE PROTEIN MDTA"/>
    <property type="match status" value="1"/>
</dbReference>
<feature type="domain" description="CzcB-like barrel-sandwich hybrid" evidence="3">
    <location>
        <begin position="73"/>
        <end position="237"/>
    </location>
</feature>
<gene>
    <name evidence="4" type="ORF">ENS06_11130</name>
</gene>
<dbReference type="PANTHER" id="PTHR30469:SF15">
    <property type="entry name" value="HLYD FAMILY OF SECRETION PROTEINS"/>
    <property type="match status" value="1"/>
</dbReference>
<dbReference type="SUPFAM" id="SSF111369">
    <property type="entry name" value="HlyD-like secretion proteins"/>
    <property type="match status" value="1"/>
</dbReference>
<dbReference type="Gene3D" id="2.40.50.100">
    <property type="match status" value="1"/>
</dbReference>
<evidence type="ECO:0000256" key="1">
    <source>
        <dbReference type="ARBA" id="ARBA00009477"/>
    </source>
</evidence>
<protein>
    <submittedName>
        <fullName evidence="4">Efflux RND transporter periplasmic adaptor subunit</fullName>
    </submittedName>
</protein>
<dbReference type="Pfam" id="PF25973">
    <property type="entry name" value="BSH_CzcB"/>
    <property type="match status" value="1"/>
</dbReference>
<evidence type="ECO:0000256" key="2">
    <source>
        <dbReference type="SAM" id="Coils"/>
    </source>
</evidence>
<dbReference type="Gene3D" id="1.10.287.470">
    <property type="entry name" value="Helix hairpin bin"/>
    <property type="match status" value="1"/>
</dbReference>
<dbReference type="GO" id="GO:1990281">
    <property type="term" value="C:efflux pump complex"/>
    <property type="evidence" value="ECO:0007669"/>
    <property type="project" value="TreeGrafter"/>
</dbReference>
<comment type="similarity">
    <text evidence="1">Belongs to the membrane fusion protein (MFP) (TC 8.A.1) family.</text>
</comment>
<sequence length="402" mass="44485">MEKRGWAPRLWIVLVCVLLVVALGVGVQRARKRLAAAPVWKERPVPEETDAVRQERLADTLRYLARLEPAAQAAVSPRITADVTAVLVNEGDTVSQGDLLVVLDDRDLRAELETLKAKMEALQAKLKAVTASEAAARQDVDYYRQEFERDRTLFEKKGISASALDTSRNRLTSAVGRWEALAAEGRSAKREVDAAKAQLKEAETRLSYTRVEAPFHGVVSRRLVDPGDLAKPGVPLLEIMDCSKAKLAFDAVQEDVFMLRSGQTLRVHWPEGFAGLPDVISITRIFPALETVKSVRVEAEFPWTCQNPLRPGSFVAVEAVVREGEGLSVSRRALVPAQDGTVFVYAVREGRLTKVPVAVVWTTEERALVRGELRPGEPTAVGEYLQWVRRHIGLLVKTEGRS</sequence>
<dbReference type="Gene3D" id="2.40.420.20">
    <property type="match status" value="1"/>
</dbReference>